<sequence length="101" mass="11457">MAKAALIQRELKRDKLVAKYAKKYEELKSIAGDAKKSEEERAAARLALQKLPRNANPTRQRNRCEITGRPRGTFRQFGLGRSKIREMAFTGDIPGVIKASW</sequence>
<name>A0A127JT34_9BURK</name>
<organism evidence="10 11">
    <name type="scientific">Ramlibacter tataouinensis</name>
    <dbReference type="NCBI Taxonomy" id="94132"/>
    <lineage>
        <taxon>Bacteria</taxon>
        <taxon>Pseudomonadati</taxon>
        <taxon>Pseudomonadota</taxon>
        <taxon>Betaproteobacteria</taxon>
        <taxon>Burkholderiales</taxon>
        <taxon>Comamonadaceae</taxon>
        <taxon>Ramlibacter</taxon>
    </lineage>
</organism>
<evidence type="ECO:0000256" key="8">
    <source>
        <dbReference type="ARBA" id="ARBA00047110"/>
    </source>
</evidence>
<dbReference type="InterPro" id="IPR001209">
    <property type="entry name" value="Ribosomal_uS14"/>
</dbReference>
<proteinExistence type="inferred from homology"/>
<evidence type="ECO:0000256" key="2">
    <source>
        <dbReference type="ARBA" id="ARBA00009083"/>
    </source>
</evidence>
<dbReference type="SUPFAM" id="SSF57716">
    <property type="entry name" value="Glucocorticoid receptor-like (DNA-binding domain)"/>
    <property type="match status" value="1"/>
</dbReference>
<dbReference type="InterPro" id="IPR023036">
    <property type="entry name" value="Ribosomal_uS14_bac/plastid"/>
</dbReference>
<keyword evidence="5 9" id="KW-0689">Ribosomal protein</keyword>
<dbReference type="PATRIC" id="fig|94132.3.peg.1873"/>
<evidence type="ECO:0000313" key="11">
    <source>
        <dbReference type="Proteomes" id="UP000070433"/>
    </source>
</evidence>
<dbReference type="AlphaFoldDB" id="A0A127JT34"/>
<evidence type="ECO:0000256" key="7">
    <source>
        <dbReference type="ARBA" id="ARBA00035167"/>
    </source>
</evidence>
<keyword evidence="6 9" id="KW-0687">Ribonucleoprotein</keyword>
<gene>
    <name evidence="9" type="primary">rpsN</name>
    <name evidence="10" type="ORF">UC35_09200</name>
</gene>
<accession>A0A127JT34</accession>
<evidence type="ECO:0000256" key="3">
    <source>
        <dbReference type="ARBA" id="ARBA00022730"/>
    </source>
</evidence>
<dbReference type="EMBL" id="CP010951">
    <property type="protein sequence ID" value="AMO23033.1"/>
    <property type="molecule type" value="Genomic_DNA"/>
</dbReference>
<dbReference type="GO" id="GO:0006412">
    <property type="term" value="P:translation"/>
    <property type="evidence" value="ECO:0007669"/>
    <property type="project" value="UniProtKB-UniRule"/>
</dbReference>
<keyword evidence="11" id="KW-1185">Reference proteome</keyword>
<keyword evidence="4 9" id="KW-0694">RNA-binding</keyword>
<evidence type="ECO:0000256" key="9">
    <source>
        <dbReference type="HAMAP-Rule" id="MF_00537"/>
    </source>
</evidence>
<dbReference type="NCBIfam" id="NF006477">
    <property type="entry name" value="PRK08881.1"/>
    <property type="match status" value="1"/>
</dbReference>
<dbReference type="OrthoDB" id="9810484at2"/>
<comment type="function">
    <text evidence="1 9">Binds 16S rRNA, required for the assembly of 30S particles and may also be responsible for determining the conformation of the 16S rRNA at the A site.</text>
</comment>
<dbReference type="GO" id="GO:0019843">
    <property type="term" value="F:rRNA binding"/>
    <property type="evidence" value="ECO:0007669"/>
    <property type="project" value="UniProtKB-UniRule"/>
</dbReference>
<evidence type="ECO:0000256" key="4">
    <source>
        <dbReference type="ARBA" id="ARBA00022884"/>
    </source>
</evidence>
<dbReference type="GO" id="GO:0005737">
    <property type="term" value="C:cytoplasm"/>
    <property type="evidence" value="ECO:0007669"/>
    <property type="project" value="UniProtKB-ARBA"/>
</dbReference>
<evidence type="ECO:0000256" key="6">
    <source>
        <dbReference type="ARBA" id="ARBA00023274"/>
    </source>
</evidence>
<dbReference type="Pfam" id="PF00253">
    <property type="entry name" value="Ribosomal_S14"/>
    <property type="match status" value="1"/>
</dbReference>
<dbReference type="Proteomes" id="UP000070433">
    <property type="component" value="Chromosome"/>
</dbReference>
<comment type="subunit">
    <text evidence="8 9">Part of the 30S ribosomal subunit. Contacts proteins S3 and S10.</text>
</comment>
<evidence type="ECO:0000313" key="10">
    <source>
        <dbReference type="EMBL" id="AMO23033.1"/>
    </source>
</evidence>
<dbReference type="GO" id="GO:0003735">
    <property type="term" value="F:structural constituent of ribosome"/>
    <property type="evidence" value="ECO:0007669"/>
    <property type="project" value="InterPro"/>
</dbReference>
<dbReference type="PANTHER" id="PTHR19836">
    <property type="entry name" value="30S RIBOSOMAL PROTEIN S14"/>
    <property type="match status" value="1"/>
</dbReference>
<dbReference type="GO" id="GO:0015935">
    <property type="term" value="C:small ribosomal subunit"/>
    <property type="evidence" value="ECO:0007669"/>
    <property type="project" value="TreeGrafter"/>
</dbReference>
<protein>
    <recommendedName>
        <fullName evidence="7 9">Small ribosomal subunit protein uS14</fullName>
    </recommendedName>
</protein>
<reference evidence="10 11" key="1">
    <citation type="journal article" date="2014" name="Int. J. Syst. Evol. Microbiol.">
        <title>Ramlibacter solisilvae sp. nov., isolated from forest soil, and emended description of the genus Ramlibacter.</title>
        <authorList>
            <person name="Lee H.J."/>
            <person name="Lee S.H."/>
            <person name="Lee S.S."/>
            <person name="Lee J.S."/>
            <person name="Kim Y."/>
            <person name="Kim S.C."/>
            <person name="Jeon C.O."/>
        </authorList>
    </citation>
    <scope>NUCLEOTIDE SEQUENCE [LARGE SCALE GENOMIC DNA]</scope>
    <source>
        <strain evidence="10 11">5-10</strain>
    </source>
</reference>
<dbReference type="FunFam" id="1.10.287.1480:FF:000001">
    <property type="entry name" value="30S ribosomal protein S14"/>
    <property type="match status" value="1"/>
</dbReference>
<dbReference type="RefSeq" id="WP_061498320.1">
    <property type="nucleotide sequence ID" value="NZ_CP010951.1"/>
</dbReference>
<dbReference type="HAMAP" id="MF_00537">
    <property type="entry name" value="Ribosomal_uS14_1"/>
    <property type="match status" value="1"/>
</dbReference>
<evidence type="ECO:0000256" key="5">
    <source>
        <dbReference type="ARBA" id="ARBA00022980"/>
    </source>
</evidence>
<comment type="similarity">
    <text evidence="2 9">Belongs to the universal ribosomal protein uS14 family.</text>
</comment>
<evidence type="ECO:0000256" key="1">
    <source>
        <dbReference type="ARBA" id="ARBA00003686"/>
    </source>
</evidence>
<keyword evidence="3 9" id="KW-0699">rRNA-binding</keyword>
<dbReference type="PANTHER" id="PTHR19836:SF19">
    <property type="entry name" value="SMALL RIBOSOMAL SUBUNIT PROTEIN US14M"/>
    <property type="match status" value="1"/>
</dbReference>
<dbReference type="Gene3D" id="1.10.287.1480">
    <property type="match status" value="1"/>
</dbReference>